<dbReference type="AlphaFoldDB" id="A0A934X6I8"/>
<evidence type="ECO:0000313" key="3">
    <source>
        <dbReference type="Proteomes" id="UP000718281"/>
    </source>
</evidence>
<evidence type="ECO:0008006" key="4">
    <source>
        <dbReference type="Google" id="ProtNLM"/>
    </source>
</evidence>
<accession>A0A934X6I8</accession>
<proteinExistence type="predicted"/>
<sequence length="350" mass="37083">MSQRGPRPDRSARASQPRLHPRRPPLRRGVDEVQLGVGPQALVLRGLSEGQVAVLERLDGSRSLAQLHDVAADFGDPPHVVDELLTLLGRLGAMADPRSERVDLLAARLGSEPRVLVGGPDALTDRLARALRQAGLDGVRVGPLALDQAELALRDREHTVAGRQRPPDLVLLSSFDGLDPAEAAPWARHGIAHLAFTTEGDRVVVGPLVVPPPRGDTTCIQCLELHRCDRDSGRASVLAQTSRPPAALADPRQWTDGLTALLGPGGPVRPTPMEPALLSAAAAVAALVVAAYLGGDCLPDGVTVELTSPWPRLDHRKWPRHPQCPHHRRAVAPTPTIGAVVGSAAAAGRQ</sequence>
<protein>
    <recommendedName>
        <fullName evidence="4">Bacteriocin biosynthesis cyclodehydratase domain-containing protein</fullName>
    </recommendedName>
</protein>
<dbReference type="EMBL" id="JADIXZ010000005">
    <property type="protein sequence ID" value="MBK6301707.1"/>
    <property type="molecule type" value="Genomic_DNA"/>
</dbReference>
<evidence type="ECO:0000313" key="2">
    <source>
        <dbReference type="EMBL" id="MBK6301707.1"/>
    </source>
</evidence>
<name>A0A934X6I8_9MICO</name>
<comment type="caution">
    <text evidence="2">The sequence shown here is derived from an EMBL/GenBank/DDBJ whole genome shotgun (WGS) entry which is preliminary data.</text>
</comment>
<feature type="compositionally biased region" description="Basic and acidic residues" evidence="1">
    <location>
        <begin position="1"/>
        <end position="12"/>
    </location>
</feature>
<gene>
    <name evidence="2" type="ORF">IPF40_11905</name>
</gene>
<evidence type="ECO:0000256" key="1">
    <source>
        <dbReference type="SAM" id="MobiDB-lite"/>
    </source>
</evidence>
<dbReference type="Proteomes" id="UP000718281">
    <property type="component" value="Unassembled WGS sequence"/>
</dbReference>
<reference evidence="2 3" key="1">
    <citation type="submission" date="2020-10" db="EMBL/GenBank/DDBJ databases">
        <title>Connecting structure to function with the recovery of over 1000 high-quality activated sludge metagenome-assembled genomes encoding full-length rRNA genes using long-read sequencing.</title>
        <authorList>
            <person name="Singleton C.M."/>
            <person name="Petriglieri F."/>
            <person name="Kristensen J.M."/>
            <person name="Kirkegaard R.H."/>
            <person name="Michaelsen T.Y."/>
            <person name="Andersen M.H."/>
            <person name="Karst S.M."/>
            <person name="Dueholm M.S."/>
            <person name="Nielsen P.H."/>
            <person name="Albertsen M."/>
        </authorList>
    </citation>
    <scope>NUCLEOTIDE SEQUENCE [LARGE SCALE GENOMIC DNA]</scope>
    <source>
        <strain evidence="2">AalE_18-Q3-R2-46_BAT3C.188</strain>
    </source>
</reference>
<organism evidence="2 3">
    <name type="scientific">Candidatus Phosphoribacter hodrii</name>
    <dbReference type="NCBI Taxonomy" id="2953743"/>
    <lineage>
        <taxon>Bacteria</taxon>
        <taxon>Bacillati</taxon>
        <taxon>Actinomycetota</taxon>
        <taxon>Actinomycetes</taxon>
        <taxon>Micrococcales</taxon>
        <taxon>Dermatophilaceae</taxon>
        <taxon>Candidatus Phosphoribacter</taxon>
    </lineage>
</organism>
<dbReference type="Gene3D" id="3.40.50.720">
    <property type="entry name" value="NAD(P)-binding Rossmann-like Domain"/>
    <property type="match status" value="1"/>
</dbReference>
<feature type="region of interest" description="Disordered" evidence="1">
    <location>
        <begin position="1"/>
        <end position="31"/>
    </location>
</feature>